<dbReference type="PANTHER" id="PTHR48075:SF5">
    <property type="entry name" value="3-HYDROXYBUTYRYL-COA DEHYDROGENASE"/>
    <property type="match status" value="1"/>
</dbReference>
<protein>
    <submittedName>
        <fullName evidence="7">3-hydroxyacyl-CoA dehydrogenase family protein</fullName>
        <ecNumber evidence="7">1.1.1.35</ecNumber>
    </submittedName>
</protein>
<dbReference type="PIRSF" id="PIRSF000105">
    <property type="entry name" value="HCDH"/>
    <property type="match status" value="1"/>
</dbReference>
<dbReference type="PANTHER" id="PTHR48075">
    <property type="entry name" value="3-HYDROXYACYL-COA DEHYDROGENASE FAMILY PROTEIN"/>
    <property type="match status" value="1"/>
</dbReference>
<dbReference type="Proteomes" id="UP001595978">
    <property type="component" value="Unassembled WGS sequence"/>
</dbReference>
<evidence type="ECO:0000256" key="2">
    <source>
        <dbReference type="ARBA" id="ARBA00009463"/>
    </source>
</evidence>
<evidence type="ECO:0000256" key="1">
    <source>
        <dbReference type="ARBA" id="ARBA00005086"/>
    </source>
</evidence>
<proteinExistence type="inferred from homology"/>
<evidence type="ECO:0000259" key="6">
    <source>
        <dbReference type="Pfam" id="PF02737"/>
    </source>
</evidence>
<dbReference type="InterPro" id="IPR006176">
    <property type="entry name" value="3-OHacyl-CoA_DH_NAD-bd"/>
</dbReference>
<keyword evidence="3 7" id="KW-0560">Oxidoreductase</keyword>
<comment type="similarity">
    <text evidence="2">Belongs to the 3-hydroxyacyl-CoA dehydrogenase family.</text>
</comment>
<dbReference type="EMBL" id="JBHSNQ010000148">
    <property type="protein sequence ID" value="MFC5542348.1"/>
    <property type="molecule type" value="Genomic_DNA"/>
</dbReference>
<comment type="pathway">
    <text evidence="1">Lipid metabolism; butanoate metabolism.</text>
</comment>
<dbReference type="InterPro" id="IPR008927">
    <property type="entry name" value="6-PGluconate_DH-like_C_sf"/>
</dbReference>
<evidence type="ECO:0000256" key="3">
    <source>
        <dbReference type="ARBA" id="ARBA00023002"/>
    </source>
</evidence>
<accession>A0ABW0REN1</accession>
<dbReference type="InterPro" id="IPR022694">
    <property type="entry name" value="3-OHacyl-CoA_DH"/>
</dbReference>
<dbReference type="SUPFAM" id="SSF48179">
    <property type="entry name" value="6-phosphogluconate dehydrogenase C-terminal domain-like"/>
    <property type="match status" value="1"/>
</dbReference>
<evidence type="ECO:0000313" key="7">
    <source>
        <dbReference type="EMBL" id="MFC5542348.1"/>
    </source>
</evidence>
<keyword evidence="4" id="KW-0175">Coiled coil</keyword>
<dbReference type="Gene3D" id="3.40.50.720">
    <property type="entry name" value="NAD(P)-binding Rossmann-like Domain"/>
    <property type="match status" value="1"/>
</dbReference>
<evidence type="ECO:0000256" key="4">
    <source>
        <dbReference type="SAM" id="Coils"/>
    </source>
</evidence>
<dbReference type="GO" id="GO:0003857">
    <property type="term" value="F:(3S)-3-hydroxyacyl-CoA dehydrogenase (NAD+) activity"/>
    <property type="evidence" value="ECO:0007669"/>
    <property type="project" value="UniProtKB-EC"/>
</dbReference>
<dbReference type="Pfam" id="PF00725">
    <property type="entry name" value="3HCDH"/>
    <property type="match status" value="1"/>
</dbReference>
<dbReference type="SUPFAM" id="SSF51735">
    <property type="entry name" value="NAD(P)-binding Rossmann-fold domains"/>
    <property type="match status" value="1"/>
</dbReference>
<dbReference type="Pfam" id="PF02737">
    <property type="entry name" value="3HCDH_N"/>
    <property type="match status" value="1"/>
</dbReference>
<dbReference type="Gene3D" id="1.10.1040.10">
    <property type="entry name" value="N-(1-d-carboxylethyl)-l-norvaline Dehydrogenase, domain 2"/>
    <property type="match status" value="1"/>
</dbReference>
<gene>
    <name evidence="7" type="ORF">ACFPOH_11520</name>
</gene>
<name>A0ABW0REN1_9BACL</name>
<dbReference type="InterPro" id="IPR013328">
    <property type="entry name" value="6PGD_dom2"/>
</dbReference>
<evidence type="ECO:0000259" key="5">
    <source>
        <dbReference type="Pfam" id="PF00725"/>
    </source>
</evidence>
<feature type="domain" description="3-hydroxyacyl-CoA dehydrogenase C-terminal" evidence="5">
    <location>
        <begin position="186"/>
        <end position="284"/>
    </location>
</feature>
<dbReference type="InterPro" id="IPR006108">
    <property type="entry name" value="3HC_DH_C"/>
</dbReference>
<dbReference type="InterPro" id="IPR036291">
    <property type="entry name" value="NAD(P)-bd_dom_sf"/>
</dbReference>
<dbReference type="EC" id="1.1.1.35" evidence="7"/>
<keyword evidence="8" id="KW-1185">Reference proteome</keyword>
<sequence length="309" mass="34673">MKKIGVIGAGTMGFGISFYFAIKGIQTHVVDVSEEAIATAKDKFNTYFQLFKESGYPLKFSEKESKAFINYSTSLEDLKDADLIIESATENLEIKQEIFKTLDEIAKPDAILTSNTSSLKLSDIALHVTKHRKQLLLTHFFNPAQIIPLVELLALEETSPEVLEKVKAFFESIDKSPIIVHKEIPGLVANRIQVALAREALALLENGIVSKEDLEKTLYDGPGFRFSASGLLKIIDFGGLDVWLIVLKNLQKEIESSEREYSSISTLVEKNHLGVKNGKGFFEYPGKGFDEYVLQRDSELLKHLIHTRY</sequence>
<evidence type="ECO:0000313" key="8">
    <source>
        <dbReference type="Proteomes" id="UP001595978"/>
    </source>
</evidence>
<dbReference type="RefSeq" id="WP_390309758.1">
    <property type="nucleotide sequence ID" value="NZ_JBHSNQ010000148.1"/>
</dbReference>
<comment type="caution">
    <text evidence="7">The sequence shown here is derived from an EMBL/GenBank/DDBJ whole genome shotgun (WGS) entry which is preliminary data.</text>
</comment>
<organism evidence="7 8">
    <name type="scientific">Ureibacillus suwonensis</name>
    <dbReference type="NCBI Taxonomy" id="313007"/>
    <lineage>
        <taxon>Bacteria</taxon>
        <taxon>Bacillati</taxon>
        <taxon>Bacillota</taxon>
        <taxon>Bacilli</taxon>
        <taxon>Bacillales</taxon>
        <taxon>Caryophanaceae</taxon>
        <taxon>Ureibacillus</taxon>
    </lineage>
</organism>
<feature type="coiled-coil region" evidence="4">
    <location>
        <begin position="240"/>
        <end position="267"/>
    </location>
</feature>
<reference evidence="8" key="1">
    <citation type="journal article" date="2019" name="Int. J. Syst. Evol. Microbiol.">
        <title>The Global Catalogue of Microorganisms (GCM) 10K type strain sequencing project: providing services to taxonomists for standard genome sequencing and annotation.</title>
        <authorList>
            <consortium name="The Broad Institute Genomics Platform"/>
            <consortium name="The Broad Institute Genome Sequencing Center for Infectious Disease"/>
            <person name="Wu L."/>
            <person name="Ma J."/>
        </authorList>
    </citation>
    <scope>NUCLEOTIDE SEQUENCE [LARGE SCALE GENOMIC DNA]</scope>
    <source>
        <strain evidence="8">CCUG 56331</strain>
    </source>
</reference>
<feature type="domain" description="3-hydroxyacyl-CoA dehydrogenase NAD binding" evidence="6">
    <location>
        <begin position="3"/>
        <end position="183"/>
    </location>
</feature>